<comment type="pathway">
    <text evidence="9">Amino-acid biosynthesis; L-lysine biosynthesis via DAP pathway; (S)-tetrahydrodipicolinate from L-aspartate: step 4/4.</text>
</comment>
<evidence type="ECO:0000256" key="1">
    <source>
        <dbReference type="ARBA" id="ARBA00006642"/>
    </source>
</evidence>
<accession>A0A382DMS5</accession>
<evidence type="ECO:0000259" key="14">
    <source>
        <dbReference type="Pfam" id="PF05173"/>
    </source>
</evidence>
<evidence type="ECO:0000256" key="7">
    <source>
        <dbReference type="ARBA" id="ARBA00023027"/>
    </source>
</evidence>
<evidence type="ECO:0000256" key="3">
    <source>
        <dbReference type="ARBA" id="ARBA00022605"/>
    </source>
</evidence>
<organism evidence="15">
    <name type="scientific">marine metagenome</name>
    <dbReference type="NCBI Taxonomy" id="408172"/>
    <lineage>
        <taxon>unclassified sequences</taxon>
        <taxon>metagenomes</taxon>
        <taxon>ecological metagenomes</taxon>
    </lineage>
</organism>
<dbReference type="AlphaFoldDB" id="A0A382DMS5"/>
<evidence type="ECO:0000256" key="8">
    <source>
        <dbReference type="ARBA" id="ARBA00023154"/>
    </source>
</evidence>
<gene>
    <name evidence="15" type="ORF">METZ01_LOCUS192158</name>
</gene>
<dbReference type="Gene3D" id="3.40.50.720">
    <property type="entry name" value="NAD(P)-binding Rossmann-like Domain"/>
    <property type="match status" value="1"/>
</dbReference>
<evidence type="ECO:0000256" key="9">
    <source>
        <dbReference type="ARBA" id="ARBA00037922"/>
    </source>
</evidence>
<dbReference type="GO" id="GO:0019877">
    <property type="term" value="P:diaminopimelate biosynthetic process"/>
    <property type="evidence" value="ECO:0007669"/>
    <property type="project" value="UniProtKB-KW"/>
</dbReference>
<dbReference type="InterPro" id="IPR036291">
    <property type="entry name" value="NAD(P)-bd_dom_sf"/>
</dbReference>
<keyword evidence="3" id="KW-0028">Amino-acid biosynthesis</keyword>
<dbReference type="GO" id="GO:0008839">
    <property type="term" value="F:4-hydroxy-tetrahydrodipicolinate reductase"/>
    <property type="evidence" value="ECO:0007669"/>
    <property type="project" value="UniProtKB-EC"/>
</dbReference>
<dbReference type="NCBIfam" id="TIGR00036">
    <property type="entry name" value="dapB"/>
    <property type="match status" value="1"/>
</dbReference>
<evidence type="ECO:0000256" key="11">
    <source>
        <dbReference type="ARBA" id="ARBA00049080"/>
    </source>
</evidence>
<dbReference type="CDD" id="cd02274">
    <property type="entry name" value="DHDPR_N"/>
    <property type="match status" value="1"/>
</dbReference>
<evidence type="ECO:0000313" key="15">
    <source>
        <dbReference type="EMBL" id="SVB39304.1"/>
    </source>
</evidence>
<comment type="catalytic activity">
    <reaction evidence="11">
        <text>(S)-2,3,4,5-tetrahydrodipicolinate + NADP(+) + H2O = (2S,4S)-4-hydroxy-2,3,4,5-tetrahydrodipicolinate + NADPH + H(+)</text>
        <dbReference type="Rhea" id="RHEA:35331"/>
        <dbReference type="ChEBI" id="CHEBI:15377"/>
        <dbReference type="ChEBI" id="CHEBI:15378"/>
        <dbReference type="ChEBI" id="CHEBI:16845"/>
        <dbReference type="ChEBI" id="CHEBI:57783"/>
        <dbReference type="ChEBI" id="CHEBI:58349"/>
        <dbReference type="ChEBI" id="CHEBI:67139"/>
        <dbReference type="EC" id="1.17.1.8"/>
    </reaction>
</comment>
<sequence>MESGAPIRVGVLGAAGRMGRTACRAVDGADGLILVAAADPAAVGEDLDGVADGIVVVAGPAEVVEAGAEVVVDFTVVDASRANLPILAEAGVHAVVGTSGLDGDDLAGLRSSFASSNCVVVPNFAIGAVLMMRFAEIAAPWFDTAEVLEFHHDGKVDAPSGTALATADRMAAASADWAADGTMTENLSGGGRGAKGPSDIRIHAVRMRGMVAHQEVVLGTTGQTLTIRHDTVDRDSFMPGVLLAVRRIAEVPGVTVGLDALLGL</sequence>
<evidence type="ECO:0000259" key="13">
    <source>
        <dbReference type="Pfam" id="PF01113"/>
    </source>
</evidence>
<proteinExistence type="inferred from homology"/>
<name>A0A382DMS5_9ZZZZ</name>
<dbReference type="SUPFAM" id="SSF51735">
    <property type="entry name" value="NAD(P)-binding Rossmann-fold domains"/>
    <property type="match status" value="1"/>
</dbReference>
<keyword evidence="8" id="KW-0457">Lysine biosynthesis</keyword>
<reference evidence="15" key="1">
    <citation type="submission" date="2018-05" db="EMBL/GenBank/DDBJ databases">
        <authorList>
            <person name="Lanie J.A."/>
            <person name="Ng W.-L."/>
            <person name="Kazmierczak K.M."/>
            <person name="Andrzejewski T.M."/>
            <person name="Davidsen T.M."/>
            <person name="Wayne K.J."/>
            <person name="Tettelin H."/>
            <person name="Glass J.I."/>
            <person name="Rusch D."/>
            <person name="Podicherti R."/>
            <person name="Tsui H.-C.T."/>
            <person name="Winkler M.E."/>
        </authorList>
    </citation>
    <scope>NUCLEOTIDE SEQUENCE</scope>
</reference>
<keyword evidence="5" id="KW-0220">Diaminopimelate biosynthesis</keyword>
<dbReference type="EC" id="1.17.1.8" evidence="10"/>
<keyword evidence="7" id="KW-0520">NAD</keyword>
<dbReference type="HAMAP" id="MF_00102">
    <property type="entry name" value="DapB"/>
    <property type="match status" value="1"/>
</dbReference>
<dbReference type="FunFam" id="3.30.360.10:FF:000009">
    <property type="entry name" value="4-hydroxy-tetrahydrodipicolinate reductase"/>
    <property type="match status" value="1"/>
</dbReference>
<evidence type="ECO:0000256" key="5">
    <source>
        <dbReference type="ARBA" id="ARBA00022915"/>
    </source>
</evidence>
<dbReference type="InterPro" id="IPR000846">
    <property type="entry name" value="DapB_N"/>
</dbReference>
<protein>
    <recommendedName>
        <fullName evidence="10">4-hydroxy-tetrahydrodipicolinate reductase</fullName>
        <ecNumber evidence="10">1.17.1.8</ecNumber>
    </recommendedName>
</protein>
<dbReference type="InterPro" id="IPR023940">
    <property type="entry name" value="DHDPR_bac"/>
</dbReference>
<keyword evidence="4" id="KW-0521">NADP</keyword>
<evidence type="ECO:0000256" key="10">
    <source>
        <dbReference type="ARBA" id="ARBA00038983"/>
    </source>
</evidence>
<keyword evidence="2" id="KW-0963">Cytoplasm</keyword>
<dbReference type="PANTHER" id="PTHR20836:SF0">
    <property type="entry name" value="4-HYDROXY-TETRAHYDRODIPICOLINATE REDUCTASE 1, CHLOROPLASTIC-RELATED"/>
    <property type="match status" value="1"/>
</dbReference>
<dbReference type="Gene3D" id="3.30.360.10">
    <property type="entry name" value="Dihydrodipicolinate Reductase, domain 2"/>
    <property type="match status" value="1"/>
</dbReference>
<dbReference type="SUPFAM" id="SSF55347">
    <property type="entry name" value="Glyceraldehyde-3-phosphate dehydrogenase-like, C-terminal domain"/>
    <property type="match status" value="1"/>
</dbReference>
<comment type="catalytic activity">
    <reaction evidence="12">
        <text>(S)-2,3,4,5-tetrahydrodipicolinate + NAD(+) + H2O = (2S,4S)-4-hydroxy-2,3,4,5-tetrahydrodipicolinate + NADH + H(+)</text>
        <dbReference type="Rhea" id="RHEA:35323"/>
        <dbReference type="ChEBI" id="CHEBI:15377"/>
        <dbReference type="ChEBI" id="CHEBI:15378"/>
        <dbReference type="ChEBI" id="CHEBI:16845"/>
        <dbReference type="ChEBI" id="CHEBI:57540"/>
        <dbReference type="ChEBI" id="CHEBI:57945"/>
        <dbReference type="ChEBI" id="CHEBI:67139"/>
        <dbReference type="EC" id="1.17.1.8"/>
    </reaction>
</comment>
<feature type="domain" description="Dihydrodipicolinate reductase C-terminal" evidence="14">
    <location>
        <begin position="127"/>
        <end position="261"/>
    </location>
</feature>
<dbReference type="PIRSF" id="PIRSF000161">
    <property type="entry name" value="DHPR"/>
    <property type="match status" value="1"/>
</dbReference>
<keyword evidence="6" id="KW-0560">Oxidoreductase</keyword>
<evidence type="ECO:0000256" key="2">
    <source>
        <dbReference type="ARBA" id="ARBA00022490"/>
    </source>
</evidence>
<comment type="similarity">
    <text evidence="1">Belongs to the DapB family.</text>
</comment>
<evidence type="ECO:0000256" key="12">
    <source>
        <dbReference type="ARBA" id="ARBA00049396"/>
    </source>
</evidence>
<evidence type="ECO:0000256" key="6">
    <source>
        <dbReference type="ARBA" id="ARBA00023002"/>
    </source>
</evidence>
<dbReference type="GO" id="GO:0009089">
    <property type="term" value="P:lysine biosynthetic process via diaminopimelate"/>
    <property type="evidence" value="ECO:0007669"/>
    <property type="project" value="InterPro"/>
</dbReference>
<feature type="domain" description="Dihydrodipicolinate reductase N-terminal" evidence="13">
    <location>
        <begin position="7"/>
        <end position="124"/>
    </location>
</feature>
<dbReference type="Pfam" id="PF05173">
    <property type="entry name" value="DapB_C"/>
    <property type="match status" value="1"/>
</dbReference>
<dbReference type="InterPro" id="IPR022664">
    <property type="entry name" value="DapB_N_CS"/>
</dbReference>
<evidence type="ECO:0000256" key="4">
    <source>
        <dbReference type="ARBA" id="ARBA00022857"/>
    </source>
</evidence>
<dbReference type="PROSITE" id="PS01298">
    <property type="entry name" value="DAPB"/>
    <property type="match status" value="1"/>
</dbReference>
<dbReference type="InterPro" id="IPR022663">
    <property type="entry name" value="DapB_C"/>
</dbReference>
<dbReference type="EMBL" id="UINC01040014">
    <property type="protein sequence ID" value="SVB39304.1"/>
    <property type="molecule type" value="Genomic_DNA"/>
</dbReference>
<dbReference type="PANTHER" id="PTHR20836">
    <property type="entry name" value="DIHYDRODIPICOLINATE REDUCTASE"/>
    <property type="match status" value="1"/>
</dbReference>
<dbReference type="GO" id="GO:0005829">
    <property type="term" value="C:cytosol"/>
    <property type="evidence" value="ECO:0007669"/>
    <property type="project" value="TreeGrafter"/>
</dbReference>
<dbReference type="Pfam" id="PF01113">
    <property type="entry name" value="DapB_N"/>
    <property type="match status" value="1"/>
</dbReference>